<dbReference type="InterPro" id="IPR003821">
    <property type="entry name" value="DXP_reductoisomerase"/>
</dbReference>
<evidence type="ECO:0000256" key="9">
    <source>
        <dbReference type="HAMAP-Rule" id="MF_00183"/>
    </source>
</evidence>
<keyword evidence="13" id="KW-0413">Isomerase</keyword>
<dbReference type="Pfam" id="PF02670">
    <property type="entry name" value="DXP_reductoisom"/>
    <property type="match status" value="1"/>
</dbReference>
<feature type="binding site" evidence="9">
    <location>
        <position position="185"/>
    </location>
    <ligand>
        <name>1-deoxy-D-xylulose 5-phosphate</name>
        <dbReference type="ChEBI" id="CHEBI:57792"/>
    </ligand>
</feature>
<dbReference type="InterPro" id="IPR026877">
    <property type="entry name" value="DXPR_C"/>
</dbReference>
<proteinExistence type="inferred from homology"/>
<feature type="binding site" evidence="9">
    <location>
        <position position="159"/>
    </location>
    <ligand>
        <name>1-deoxy-D-xylulose 5-phosphate</name>
        <dbReference type="ChEBI" id="CHEBI:57792"/>
    </ligand>
</feature>
<evidence type="ECO:0000256" key="6">
    <source>
        <dbReference type="ARBA" id="ARBA00023211"/>
    </source>
</evidence>
<dbReference type="PIRSF" id="PIRSF006205">
    <property type="entry name" value="Dxp_reductismrs"/>
    <property type="match status" value="1"/>
</dbReference>
<dbReference type="Pfam" id="PF08436">
    <property type="entry name" value="DXP_redisom_C"/>
    <property type="match status" value="1"/>
</dbReference>
<feature type="binding site" evidence="9">
    <location>
        <position position="229"/>
    </location>
    <ligand>
        <name>Mn(2+)</name>
        <dbReference type="ChEBI" id="CHEBI:29035"/>
    </ligand>
</feature>
<dbReference type="PANTHER" id="PTHR30525:SF0">
    <property type="entry name" value="1-DEOXY-D-XYLULOSE 5-PHOSPHATE REDUCTOISOMERASE, CHLOROPLASTIC"/>
    <property type="match status" value="1"/>
</dbReference>
<evidence type="ECO:0000259" key="12">
    <source>
        <dbReference type="Pfam" id="PF13288"/>
    </source>
</evidence>
<keyword evidence="3 9" id="KW-0479">Metal-binding</keyword>
<feature type="binding site" evidence="9">
    <location>
        <position position="160"/>
    </location>
    <ligand>
        <name>Mn(2+)</name>
        <dbReference type="ChEBI" id="CHEBI:29035"/>
    </ligand>
</feature>
<organism evidence="13 14">
    <name type="scientific">Candidatus Deianiraea vastatrix</name>
    <dbReference type="NCBI Taxonomy" id="2163644"/>
    <lineage>
        <taxon>Bacteria</taxon>
        <taxon>Pseudomonadati</taxon>
        <taxon>Pseudomonadota</taxon>
        <taxon>Alphaproteobacteria</taxon>
        <taxon>Rickettsiales</taxon>
        <taxon>Candidatus Deianiraeaceae</taxon>
        <taxon>Candidatus Deianiraea</taxon>
    </lineage>
</organism>
<feature type="binding site" evidence="9">
    <location>
        <position position="225"/>
    </location>
    <ligand>
        <name>1-deoxy-D-xylulose 5-phosphate</name>
        <dbReference type="ChEBI" id="CHEBI:57792"/>
    </ligand>
</feature>
<feature type="binding site" evidence="9">
    <location>
        <position position="160"/>
    </location>
    <ligand>
        <name>1-deoxy-D-xylulose 5-phosphate</name>
        <dbReference type="ChEBI" id="CHEBI:57792"/>
    </ligand>
</feature>
<feature type="binding site" evidence="9">
    <location>
        <position position="220"/>
    </location>
    <ligand>
        <name>1-deoxy-D-xylulose 5-phosphate</name>
        <dbReference type="ChEBI" id="CHEBI:57792"/>
    </ligand>
</feature>
<evidence type="ECO:0000256" key="4">
    <source>
        <dbReference type="ARBA" id="ARBA00022857"/>
    </source>
</evidence>
<keyword evidence="4 9" id="KW-0521">NADP</keyword>
<dbReference type="GO" id="GO:0016853">
    <property type="term" value="F:isomerase activity"/>
    <property type="evidence" value="ECO:0007669"/>
    <property type="project" value="UniProtKB-KW"/>
</dbReference>
<evidence type="ECO:0000256" key="5">
    <source>
        <dbReference type="ARBA" id="ARBA00023002"/>
    </source>
</evidence>
<name>A0A5B8XES8_9RICK</name>
<sequence>MLFNKKQVIMKKIIILGSTGSIGQNTLDIVRKNPEMFEVLALCCKSNVIEFVRQILEFRPKFVVMEDEILLASVKTKTIHLGCKFIGGKGCFKDLAAQIDKFDCLVSAISGFAGMEPTFTLLPKAKTLAIANKESIICAGKFLKNEAQKHNVKIIPIDSEHNSLYRIKSGVLNNSDIEKYTITASGGMVLGKSLEEIKALKAKDIANPNWKMGQKITIDSNTMANKALELMEACVLFDINYKQVDAIIQRQSIIHAMLYLKDGSVTAFLSNPDMQIHIGHAISDGVLNIKNSAKKLDLIAIKNLDFAEISHEKYKMFYLGRFALKVGHEAQIIFNASNEVAVRKFIDDQIGFCDIEKIVSKCLEADFSVKISSIDDVKNLDEMARKYANSVAL</sequence>
<dbReference type="HAMAP" id="MF_00183">
    <property type="entry name" value="DXP_reductoisom"/>
    <property type="match status" value="1"/>
</dbReference>
<evidence type="ECO:0000313" key="14">
    <source>
        <dbReference type="Proteomes" id="UP000321934"/>
    </source>
</evidence>
<dbReference type="FunFam" id="3.40.50.720:FF:000045">
    <property type="entry name" value="1-deoxy-D-xylulose 5-phosphate reductoisomerase"/>
    <property type="match status" value="1"/>
</dbReference>
<dbReference type="InterPro" id="IPR013512">
    <property type="entry name" value="DXP_reductoisomerase_N"/>
</dbReference>
<dbReference type="Gene3D" id="3.40.50.720">
    <property type="entry name" value="NAD(P)-binding Rossmann-like Domain"/>
    <property type="match status" value="1"/>
</dbReference>
<feature type="binding site" evidence="9">
    <location>
        <position position="133"/>
    </location>
    <ligand>
        <name>1-deoxy-D-xylulose 5-phosphate</name>
        <dbReference type="ChEBI" id="CHEBI:57792"/>
    </ligand>
</feature>
<keyword evidence="6 9" id="KW-0464">Manganese</keyword>
<evidence type="ECO:0000256" key="1">
    <source>
        <dbReference type="ARBA" id="ARBA00005094"/>
    </source>
</evidence>
<dbReference type="GO" id="GO:0051484">
    <property type="term" value="P:isopentenyl diphosphate biosynthetic process, methylerythritol 4-phosphate pathway involved in terpenoid biosynthetic process"/>
    <property type="evidence" value="ECO:0007669"/>
    <property type="project" value="UniProtKB-ARBA"/>
</dbReference>
<feature type="binding site" evidence="9">
    <location>
        <position position="226"/>
    </location>
    <ligand>
        <name>1-deoxy-D-xylulose 5-phosphate</name>
        <dbReference type="ChEBI" id="CHEBI:57792"/>
    </ligand>
</feature>
<feature type="domain" description="DXP reductoisomerase C-terminal" evidence="12">
    <location>
        <begin position="269"/>
        <end position="387"/>
    </location>
</feature>
<dbReference type="AlphaFoldDB" id="A0A5B8XES8"/>
<evidence type="ECO:0000259" key="11">
    <source>
        <dbReference type="Pfam" id="PF08436"/>
    </source>
</evidence>
<feature type="binding site" evidence="9">
    <location>
        <position position="20"/>
    </location>
    <ligand>
        <name>NADPH</name>
        <dbReference type="ChEBI" id="CHEBI:57783"/>
    </ligand>
</feature>
<comment type="caution">
    <text evidence="9">Lacks conserved residue(s) required for the propagation of feature annotation.</text>
</comment>
<dbReference type="NCBIfam" id="TIGR00243">
    <property type="entry name" value="Dxr"/>
    <property type="match status" value="1"/>
</dbReference>
<dbReference type="SUPFAM" id="SSF51735">
    <property type="entry name" value="NAD(P)-binding Rossmann-fold domains"/>
    <property type="match status" value="1"/>
</dbReference>
<keyword evidence="5 9" id="KW-0560">Oxidoreductase</keyword>
<accession>A0A5B8XES8</accession>
<dbReference type="Proteomes" id="UP000321934">
    <property type="component" value="Chromosome"/>
</dbReference>
<feature type="domain" description="1-deoxy-D-xylulose 5-phosphate reductoisomerase N-terminal" evidence="10">
    <location>
        <begin position="13"/>
        <end position="140"/>
    </location>
</feature>
<keyword evidence="9" id="KW-0460">Magnesium</keyword>
<comment type="cofactor">
    <cofactor evidence="9">
        <name>Mg(2+)</name>
        <dbReference type="ChEBI" id="CHEBI:18420"/>
    </cofactor>
    <cofactor evidence="9">
        <name>Mn(2+)</name>
        <dbReference type="ChEBI" id="CHEBI:29035"/>
    </cofactor>
</comment>
<comment type="pathway">
    <text evidence="1 9">Isoprenoid biosynthesis; isopentenyl diphosphate biosynthesis via DXP pathway; isopentenyl diphosphate from 1-deoxy-D-xylulose 5-phosphate: step 1/6.</text>
</comment>
<feature type="binding site" evidence="9">
    <location>
        <position position="134"/>
    </location>
    <ligand>
        <name>NADPH</name>
        <dbReference type="ChEBI" id="CHEBI:57783"/>
    </ligand>
</feature>
<dbReference type="SUPFAM" id="SSF69055">
    <property type="entry name" value="1-deoxy-D-xylulose-5-phosphate reductoisomerase, C-terminal domain"/>
    <property type="match status" value="1"/>
</dbReference>
<dbReference type="PANTHER" id="PTHR30525">
    <property type="entry name" value="1-DEOXY-D-XYLULOSE 5-PHOSPHATE REDUCTOISOMERASE"/>
    <property type="match status" value="1"/>
</dbReference>
<feature type="binding site" evidence="9">
    <location>
        <position position="47"/>
    </location>
    <ligand>
        <name>NADPH</name>
        <dbReference type="ChEBI" id="CHEBI:57783"/>
    </ligand>
</feature>
<dbReference type="InterPro" id="IPR036291">
    <property type="entry name" value="NAD(P)-bd_dom_sf"/>
</dbReference>
<feature type="binding site" evidence="9">
    <location>
        <position position="213"/>
    </location>
    <ligand>
        <name>NADPH</name>
        <dbReference type="ChEBI" id="CHEBI:57783"/>
    </ligand>
</feature>
<evidence type="ECO:0000259" key="10">
    <source>
        <dbReference type="Pfam" id="PF02670"/>
    </source>
</evidence>
<feature type="binding site" evidence="9">
    <location>
        <position position="22"/>
    </location>
    <ligand>
        <name>NADPH</name>
        <dbReference type="ChEBI" id="CHEBI:57783"/>
    </ligand>
</feature>
<comment type="function">
    <text evidence="9">Catalyzes the NADPH-dependent rearrangement and reduction of 1-deoxy-D-xylulose-5-phosphate (DXP) to 2-C-methyl-D-erythritol 4-phosphate (MEP).</text>
</comment>
<evidence type="ECO:0000256" key="3">
    <source>
        <dbReference type="ARBA" id="ARBA00022723"/>
    </source>
</evidence>
<evidence type="ECO:0000256" key="8">
    <source>
        <dbReference type="ARBA" id="ARBA00048543"/>
    </source>
</evidence>
<dbReference type="GO" id="GO:0070402">
    <property type="term" value="F:NADPH binding"/>
    <property type="evidence" value="ECO:0007669"/>
    <property type="project" value="InterPro"/>
</dbReference>
<evidence type="ECO:0000256" key="2">
    <source>
        <dbReference type="ARBA" id="ARBA00006825"/>
    </source>
</evidence>
<keyword evidence="14" id="KW-1185">Reference proteome</keyword>
<reference evidence="13 14" key="1">
    <citation type="journal article" date="2019" name="ISME J.">
        <title>Deianiraea, an extracellular bacterium associated with the ciliate Paramecium, suggests an alternative scenario for the evolution of Rickettsiales.</title>
        <authorList>
            <person name="Castelli M."/>
            <person name="Sabaneyeva E."/>
            <person name="Lanzoni O."/>
            <person name="Lebedeva N."/>
            <person name="Floriano A.M."/>
            <person name="Gaiarsa S."/>
            <person name="Benken K."/>
            <person name="Modeo L."/>
            <person name="Bandi C."/>
            <person name="Potekhin A."/>
            <person name="Sassera D."/>
            <person name="Petroni G."/>
        </authorList>
    </citation>
    <scope>NUCLEOTIDE SEQUENCE [LARGE SCALE GENOMIC DNA]</scope>
    <source>
        <strain evidence="13">CyL4-1</strain>
    </source>
</reference>
<dbReference type="UniPathway" id="UPA00056">
    <property type="reaction ID" value="UER00092"/>
</dbReference>
<evidence type="ECO:0000256" key="7">
    <source>
        <dbReference type="ARBA" id="ARBA00023229"/>
    </source>
</evidence>
<dbReference type="InterPro" id="IPR036169">
    <property type="entry name" value="DXPR_C_sf"/>
</dbReference>
<feature type="domain" description="1-deoxy-D-xylulose 5-phosphate reductoisomerase C-terminal" evidence="11">
    <location>
        <begin position="154"/>
        <end position="237"/>
    </location>
</feature>
<keyword evidence="7 9" id="KW-0414">Isoprene biosynthesis</keyword>
<gene>
    <name evidence="9" type="primary">dxr</name>
    <name evidence="13" type="ORF">Deia_00101</name>
</gene>
<feature type="binding site" evidence="9">
    <location>
        <position position="132"/>
    </location>
    <ligand>
        <name>NADPH</name>
        <dbReference type="ChEBI" id="CHEBI:57783"/>
    </ligand>
</feature>
<comment type="catalytic activity">
    <reaction evidence="8">
        <text>2-C-methyl-D-erythritol 4-phosphate + NADP(+) = 1-deoxy-D-xylulose 5-phosphate + NADPH + H(+)</text>
        <dbReference type="Rhea" id="RHEA:13717"/>
        <dbReference type="ChEBI" id="CHEBI:15378"/>
        <dbReference type="ChEBI" id="CHEBI:57783"/>
        <dbReference type="ChEBI" id="CHEBI:57792"/>
        <dbReference type="ChEBI" id="CHEBI:58262"/>
        <dbReference type="ChEBI" id="CHEBI:58349"/>
        <dbReference type="EC" id="1.1.1.267"/>
    </reaction>
    <physiologicalReaction direction="right-to-left" evidence="8">
        <dbReference type="Rhea" id="RHEA:13719"/>
    </physiologicalReaction>
</comment>
<protein>
    <recommendedName>
        <fullName evidence="9">1-deoxy-D-xylulose 5-phosphate reductoisomerase</fullName>
        <shortName evidence="9">DXP reductoisomerase</shortName>
        <ecNumber evidence="9">1.1.1.267</ecNumber>
    </recommendedName>
    <alternativeName>
        <fullName evidence="9">1-deoxyxylulose-5-phosphate reductoisomerase</fullName>
    </alternativeName>
    <alternativeName>
        <fullName evidence="9">2-C-methyl-D-erythritol 4-phosphate synthase</fullName>
    </alternativeName>
</protein>
<dbReference type="EMBL" id="CP029077">
    <property type="protein sequence ID" value="QED22914.1"/>
    <property type="molecule type" value="Genomic_DNA"/>
</dbReference>
<feature type="binding site" evidence="9">
    <location>
        <position position="19"/>
    </location>
    <ligand>
        <name>NADPH</name>
        <dbReference type="ChEBI" id="CHEBI:57783"/>
    </ligand>
</feature>
<dbReference type="Gene3D" id="1.10.1740.10">
    <property type="match status" value="1"/>
</dbReference>
<feature type="binding site" evidence="9">
    <location>
        <position position="158"/>
    </location>
    <ligand>
        <name>Mn(2+)</name>
        <dbReference type="ChEBI" id="CHEBI:29035"/>
    </ligand>
</feature>
<dbReference type="SUPFAM" id="SSF55347">
    <property type="entry name" value="Glyceraldehyde-3-phosphate dehydrogenase-like, C-terminal domain"/>
    <property type="match status" value="1"/>
</dbReference>
<dbReference type="GO" id="GO:0030604">
    <property type="term" value="F:1-deoxy-D-xylulose-5-phosphate reductoisomerase activity"/>
    <property type="evidence" value="ECO:0007669"/>
    <property type="project" value="UniProtKB-UniRule"/>
</dbReference>
<feature type="binding site" evidence="9">
    <location>
        <position position="21"/>
    </location>
    <ligand>
        <name>NADPH</name>
        <dbReference type="ChEBI" id="CHEBI:57783"/>
    </ligand>
</feature>
<feature type="binding site" evidence="9">
    <location>
        <position position="229"/>
    </location>
    <ligand>
        <name>1-deoxy-D-xylulose 5-phosphate</name>
        <dbReference type="ChEBI" id="CHEBI:57792"/>
    </ligand>
</feature>
<dbReference type="EC" id="1.1.1.267" evidence="9"/>
<evidence type="ECO:0000313" key="13">
    <source>
        <dbReference type="EMBL" id="QED22914.1"/>
    </source>
</evidence>
<dbReference type="Pfam" id="PF13288">
    <property type="entry name" value="DXPR_C"/>
    <property type="match status" value="1"/>
</dbReference>
<dbReference type="InterPro" id="IPR013644">
    <property type="entry name" value="DXP_reductoisomerase_C"/>
</dbReference>
<comment type="similarity">
    <text evidence="2 9">Belongs to the DXR family.</text>
</comment>
<dbReference type="GO" id="GO:0030145">
    <property type="term" value="F:manganese ion binding"/>
    <property type="evidence" value="ECO:0007669"/>
    <property type="project" value="TreeGrafter"/>
</dbReference>